<dbReference type="OrthoDB" id="9774673at2"/>
<name>G5K5K2_9STRE</name>
<evidence type="ECO:0000313" key="2">
    <source>
        <dbReference type="Proteomes" id="UP000003330"/>
    </source>
</evidence>
<proteinExistence type="predicted"/>
<dbReference type="eggNOG" id="ENOG502ZB64">
    <property type="taxonomic scope" value="Bacteria"/>
</dbReference>
<dbReference type="Proteomes" id="UP000003330">
    <property type="component" value="Unassembled WGS sequence"/>
</dbReference>
<dbReference type="GO" id="GO:0008168">
    <property type="term" value="F:methyltransferase activity"/>
    <property type="evidence" value="ECO:0007669"/>
    <property type="project" value="InterPro"/>
</dbReference>
<keyword evidence="2" id="KW-1185">Reference proteome</keyword>
<dbReference type="SUPFAM" id="SSF53335">
    <property type="entry name" value="S-adenosyl-L-methionine-dependent methyltransferases"/>
    <property type="match status" value="1"/>
</dbReference>
<accession>G5K5K2</accession>
<dbReference type="STRING" id="764299.STRIC_2118"/>
<dbReference type="RefSeq" id="WP_008089788.1">
    <property type="nucleotide sequence ID" value="NZ_AEUX02000007.1"/>
</dbReference>
<dbReference type="GO" id="GO:0003676">
    <property type="term" value="F:nucleic acid binding"/>
    <property type="evidence" value="ECO:0007669"/>
    <property type="project" value="InterPro"/>
</dbReference>
<organism evidence="1 2">
    <name type="scientific">Streptococcus ictaluri 707-05</name>
    <dbReference type="NCBI Taxonomy" id="764299"/>
    <lineage>
        <taxon>Bacteria</taxon>
        <taxon>Bacillati</taxon>
        <taxon>Bacillota</taxon>
        <taxon>Bacilli</taxon>
        <taxon>Lactobacillales</taxon>
        <taxon>Streptococcaceae</taxon>
        <taxon>Streptococcus</taxon>
    </lineage>
</organism>
<dbReference type="InterPro" id="IPR029063">
    <property type="entry name" value="SAM-dependent_MTases_sf"/>
</dbReference>
<comment type="caution">
    <text evidence="1">The sequence shown here is derived from an EMBL/GenBank/DDBJ whole genome shotgun (WGS) entry which is preliminary data.</text>
</comment>
<dbReference type="GO" id="GO:0032259">
    <property type="term" value="P:methylation"/>
    <property type="evidence" value="ECO:0007669"/>
    <property type="project" value="InterPro"/>
</dbReference>
<dbReference type="PROSITE" id="PS00092">
    <property type="entry name" value="N6_MTASE"/>
    <property type="match status" value="1"/>
</dbReference>
<dbReference type="AlphaFoldDB" id="G5K5K2"/>
<evidence type="ECO:0008006" key="3">
    <source>
        <dbReference type="Google" id="ProtNLM"/>
    </source>
</evidence>
<evidence type="ECO:0000313" key="1">
    <source>
        <dbReference type="EMBL" id="EHI68908.1"/>
    </source>
</evidence>
<reference evidence="1 2" key="1">
    <citation type="journal article" date="2014" name="Int. J. Syst. Evol. Microbiol.">
        <title>Phylogenomics and the dynamic genome evolution of the genus Streptococcus.</title>
        <authorList>
            <consortium name="The Broad Institute Genome Sequencing Platform"/>
            <person name="Richards V.P."/>
            <person name="Palmer S.R."/>
            <person name="Pavinski Bitar P.D."/>
            <person name="Qin X."/>
            <person name="Weinstock G.M."/>
            <person name="Highlander S.K."/>
            <person name="Town C.D."/>
            <person name="Burne R.A."/>
            <person name="Stanhope M.J."/>
        </authorList>
    </citation>
    <scope>NUCLEOTIDE SEQUENCE [LARGE SCALE GENOMIC DNA]</scope>
    <source>
        <strain evidence="1 2">707-05</strain>
    </source>
</reference>
<dbReference type="EMBL" id="AEUX02000007">
    <property type="protein sequence ID" value="EHI68908.1"/>
    <property type="molecule type" value="Genomic_DNA"/>
</dbReference>
<dbReference type="InterPro" id="IPR002052">
    <property type="entry name" value="DNA_methylase_N6_adenine_CS"/>
</dbReference>
<gene>
    <name evidence="1" type="ORF">STRIC_2118</name>
</gene>
<sequence length="180" mass="20996">MGFSEQIKTSKSDEYYTPRYAVNVILPYLTKFKHIWCPFDKEHSEFVQALQELGYEVTFGHIETGEDFFDYDEVPEGVDCVVSNPPFSKRDAIFNKLYDLEIPFALIMNMNGLFDSKARFNLFKDNNFELLIPKGRMKFFDEEMISRNNPNFQSIYVCNGVLNNQIEFTDMIAELTGNGR</sequence>
<protein>
    <recommendedName>
        <fullName evidence="3">Sugar-phospahte nucleotidyltransferase</fullName>
    </recommendedName>
</protein>